<dbReference type="PANTHER" id="PTHR43731">
    <property type="entry name" value="RHOMBOID PROTEASE"/>
    <property type="match status" value="1"/>
</dbReference>
<keyword evidence="9" id="KW-0645">Protease</keyword>
<comment type="caution">
    <text evidence="9">The sequence shown here is derived from an EMBL/GenBank/DDBJ whole genome shotgun (WGS) entry which is preliminary data.</text>
</comment>
<dbReference type="Gene3D" id="1.20.1540.10">
    <property type="entry name" value="Rhomboid-like"/>
    <property type="match status" value="1"/>
</dbReference>
<evidence type="ECO:0000256" key="6">
    <source>
        <dbReference type="ARBA" id="ARBA00023136"/>
    </source>
</evidence>
<evidence type="ECO:0000256" key="2">
    <source>
        <dbReference type="ARBA" id="ARBA00009045"/>
    </source>
</evidence>
<feature type="domain" description="Peptidase S54 rhomboid" evidence="8">
    <location>
        <begin position="79"/>
        <end position="214"/>
    </location>
</feature>
<evidence type="ECO:0000256" key="3">
    <source>
        <dbReference type="ARBA" id="ARBA00022692"/>
    </source>
</evidence>
<comment type="similarity">
    <text evidence="2">Belongs to the peptidase S54 family.</text>
</comment>
<dbReference type="AlphaFoldDB" id="A0A511JE82"/>
<evidence type="ECO:0000256" key="5">
    <source>
        <dbReference type="ARBA" id="ARBA00022989"/>
    </source>
</evidence>
<feature type="transmembrane region" description="Helical" evidence="7">
    <location>
        <begin position="125"/>
        <end position="145"/>
    </location>
</feature>
<evidence type="ECO:0000256" key="4">
    <source>
        <dbReference type="ARBA" id="ARBA00022801"/>
    </source>
</evidence>
<dbReference type="PANTHER" id="PTHR43731:SF14">
    <property type="entry name" value="PRESENILIN-ASSOCIATED RHOMBOID-LIKE PROTEIN, MITOCHONDRIAL"/>
    <property type="match status" value="1"/>
</dbReference>
<keyword evidence="6 7" id="KW-0472">Membrane</keyword>
<keyword evidence="5 7" id="KW-1133">Transmembrane helix</keyword>
<evidence type="ECO:0000256" key="1">
    <source>
        <dbReference type="ARBA" id="ARBA00004141"/>
    </source>
</evidence>
<feature type="transmembrane region" description="Helical" evidence="7">
    <location>
        <begin position="151"/>
        <end position="171"/>
    </location>
</feature>
<feature type="transmembrane region" description="Helical" evidence="7">
    <location>
        <begin position="95"/>
        <end position="113"/>
    </location>
</feature>
<comment type="subcellular location">
    <subcellularLocation>
        <location evidence="1">Membrane</location>
        <topology evidence="1">Multi-pass membrane protein</topology>
    </subcellularLocation>
</comment>
<keyword evidence="4" id="KW-0378">Hydrolase</keyword>
<protein>
    <submittedName>
        <fullName evidence="9">Rhomboid family intramembrane serine protease</fullName>
    </submittedName>
</protein>
<dbReference type="Proteomes" id="UP000321720">
    <property type="component" value="Unassembled WGS sequence"/>
</dbReference>
<feature type="transmembrane region" description="Helical" evidence="7">
    <location>
        <begin position="203"/>
        <end position="219"/>
    </location>
</feature>
<dbReference type="GO" id="GO:0006508">
    <property type="term" value="P:proteolysis"/>
    <property type="evidence" value="ECO:0007669"/>
    <property type="project" value="UniProtKB-KW"/>
</dbReference>
<feature type="transmembrane region" description="Helical" evidence="7">
    <location>
        <begin position="226"/>
        <end position="248"/>
    </location>
</feature>
<gene>
    <name evidence="9" type="ORF">CCO02nite_27570</name>
</gene>
<evidence type="ECO:0000313" key="9">
    <source>
        <dbReference type="EMBL" id="GEL96099.1"/>
    </source>
</evidence>
<reference evidence="9 10" key="1">
    <citation type="submission" date="2019-07" db="EMBL/GenBank/DDBJ databases">
        <title>Whole genome shotgun sequence of Cellulomonas composti NBRC 100758.</title>
        <authorList>
            <person name="Hosoyama A."/>
            <person name="Uohara A."/>
            <person name="Ohji S."/>
            <person name="Ichikawa N."/>
        </authorList>
    </citation>
    <scope>NUCLEOTIDE SEQUENCE [LARGE SCALE GENOMIC DNA]</scope>
    <source>
        <strain evidence="9 10">NBRC 100758</strain>
    </source>
</reference>
<dbReference type="InterPro" id="IPR022764">
    <property type="entry name" value="Peptidase_S54_rhomboid_dom"/>
</dbReference>
<feature type="transmembrane region" description="Helical" evidence="7">
    <location>
        <begin position="44"/>
        <end position="63"/>
    </location>
</feature>
<feature type="transmembrane region" description="Helical" evidence="7">
    <location>
        <begin position="178"/>
        <end position="197"/>
    </location>
</feature>
<dbReference type="InterPro" id="IPR035952">
    <property type="entry name" value="Rhomboid-like_sf"/>
</dbReference>
<dbReference type="InterPro" id="IPR050925">
    <property type="entry name" value="Rhomboid_protease_S54"/>
</dbReference>
<dbReference type="Pfam" id="PF01694">
    <property type="entry name" value="Rhomboid"/>
    <property type="match status" value="1"/>
</dbReference>
<accession>A0A511JE82</accession>
<proteinExistence type="inferred from homology"/>
<evidence type="ECO:0000313" key="10">
    <source>
        <dbReference type="Proteomes" id="UP000321720"/>
    </source>
</evidence>
<dbReference type="GO" id="GO:0004252">
    <property type="term" value="F:serine-type endopeptidase activity"/>
    <property type="evidence" value="ECO:0007669"/>
    <property type="project" value="InterPro"/>
</dbReference>
<sequence length="274" mass="29566">MCPDCQRQAPVGVQCVDCVNEAAKGARDVRTRFGGIVHQDSRPIVTYVIIAACVAAYIAQLAINGFTTSWLYSPVRGHDEPWRFVTSAFLHSQGSFFHIVLNMVALWAVGPYLELQLGRVRFVTLYLLSAIGGSTVVLVTAAIGWSSWYQGVVGASGAIFGLFGATFVVMWRSGHPAQGVLGIIVVNMAFSFLMPGISWQGHLGGLLTGALLAAGYAFAPVDQRRLVAIVAPILLAVGLVVTIVWAYGLAPLEIQQIWSVPRDLQDAYLRQYGL</sequence>
<dbReference type="GO" id="GO:0016020">
    <property type="term" value="C:membrane"/>
    <property type="evidence" value="ECO:0007669"/>
    <property type="project" value="UniProtKB-SubCell"/>
</dbReference>
<name>A0A511JE82_9CELL</name>
<dbReference type="SUPFAM" id="SSF144091">
    <property type="entry name" value="Rhomboid-like"/>
    <property type="match status" value="1"/>
</dbReference>
<keyword evidence="3 7" id="KW-0812">Transmembrane</keyword>
<evidence type="ECO:0000259" key="8">
    <source>
        <dbReference type="Pfam" id="PF01694"/>
    </source>
</evidence>
<keyword evidence="10" id="KW-1185">Reference proteome</keyword>
<organism evidence="9 10">
    <name type="scientific">Cellulomonas composti</name>
    <dbReference type="NCBI Taxonomy" id="266130"/>
    <lineage>
        <taxon>Bacteria</taxon>
        <taxon>Bacillati</taxon>
        <taxon>Actinomycetota</taxon>
        <taxon>Actinomycetes</taxon>
        <taxon>Micrococcales</taxon>
        <taxon>Cellulomonadaceae</taxon>
        <taxon>Cellulomonas</taxon>
    </lineage>
</organism>
<dbReference type="EMBL" id="BJWG01000014">
    <property type="protein sequence ID" value="GEL96099.1"/>
    <property type="molecule type" value="Genomic_DNA"/>
</dbReference>
<evidence type="ECO:0000256" key="7">
    <source>
        <dbReference type="SAM" id="Phobius"/>
    </source>
</evidence>